<sequence>MSSTATTPTHKKKILMTGLDVNANIPEYFRTLYGTPAEIKANIDADEKRVTEAGYDVTVYFFDDQDPQKGLDWFEAKLKEVHFDGIMIGVGLRLIPEQTALYEKVVNVARRLSPDSVFLFNEGPGMNYAAVQRNKDSL</sequence>
<comment type="caution">
    <text evidence="1">The sequence shown here is derived from an EMBL/GenBank/DDBJ whole genome shotgun (WGS) entry which is preliminary data.</text>
</comment>
<organism evidence="1 2">
    <name type="scientific">Paraphoma chrysanthemicola</name>
    <dbReference type="NCBI Taxonomy" id="798071"/>
    <lineage>
        <taxon>Eukaryota</taxon>
        <taxon>Fungi</taxon>
        <taxon>Dikarya</taxon>
        <taxon>Ascomycota</taxon>
        <taxon>Pezizomycotina</taxon>
        <taxon>Dothideomycetes</taxon>
        <taxon>Pleosporomycetidae</taxon>
        <taxon>Pleosporales</taxon>
        <taxon>Pleosporineae</taxon>
        <taxon>Phaeosphaeriaceae</taxon>
        <taxon>Paraphoma</taxon>
    </lineage>
</organism>
<dbReference type="Proteomes" id="UP000813461">
    <property type="component" value="Unassembled WGS sequence"/>
</dbReference>
<dbReference type="OrthoDB" id="9986861at2759"/>
<evidence type="ECO:0000313" key="2">
    <source>
        <dbReference type="Proteomes" id="UP000813461"/>
    </source>
</evidence>
<reference evidence="1" key="1">
    <citation type="journal article" date="2021" name="Nat. Commun.">
        <title>Genetic determinants of endophytism in the Arabidopsis root mycobiome.</title>
        <authorList>
            <person name="Mesny F."/>
            <person name="Miyauchi S."/>
            <person name="Thiergart T."/>
            <person name="Pickel B."/>
            <person name="Atanasova L."/>
            <person name="Karlsson M."/>
            <person name="Huettel B."/>
            <person name="Barry K.W."/>
            <person name="Haridas S."/>
            <person name="Chen C."/>
            <person name="Bauer D."/>
            <person name="Andreopoulos W."/>
            <person name="Pangilinan J."/>
            <person name="LaButti K."/>
            <person name="Riley R."/>
            <person name="Lipzen A."/>
            <person name="Clum A."/>
            <person name="Drula E."/>
            <person name="Henrissat B."/>
            <person name="Kohler A."/>
            <person name="Grigoriev I.V."/>
            <person name="Martin F.M."/>
            <person name="Hacquard S."/>
        </authorList>
    </citation>
    <scope>NUCLEOTIDE SEQUENCE</scope>
    <source>
        <strain evidence="1">MPI-SDFR-AT-0120</strain>
    </source>
</reference>
<keyword evidence="2" id="KW-1185">Reference proteome</keyword>
<accession>A0A8K0RFR5</accession>
<evidence type="ECO:0000313" key="1">
    <source>
        <dbReference type="EMBL" id="KAH7094498.1"/>
    </source>
</evidence>
<gene>
    <name evidence="1" type="ORF">FB567DRAFT_510345</name>
</gene>
<proteinExistence type="predicted"/>
<dbReference type="AlphaFoldDB" id="A0A8K0RFR5"/>
<protein>
    <submittedName>
        <fullName evidence="1">Uncharacterized protein</fullName>
    </submittedName>
</protein>
<name>A0A8K0RFR5_9PLEO</name>
<dbReference type="EMBL" id="JAGMVJ010000001">
    <property type="protein sequence ID" value="KAH7094498.1"/>
    <property type="molecule type" value="Genomic_DNA"/>
</dbReference>